<proteinExistence type="predicted"/>
<dbReference type="Proteomes" id="UP000575241">
    <property type="component" value="Unassembled WGS sequence"/>
</dbReference>
<dbReference type="AlphaFoldDB" id="A0A7W7K479"/>
<evidence type="ECO:0008006" key="3">
    <source>
        <dbReference type="Google" id="ProtNLM"/>
    </source>
</evidence>
<reference evidence="1 2" key="1">
    <citation type="submission" date="2020-08" db="EMBL/GenBank/DDBJ databases">
        <title>Functional genomics of gut bacteria from endangered species of beetles.</title>
        <authorList>
            <person name="Carlos-Shanley C."/>
        </authorList>
    </citation>
    <scope>NUCLEOTIDE SEQUENCE [LARGE SCALE GENOMIC DNA]</scope>
    <source>
        <strain evidence="1 2">S00224</strain>
    </source>
</reference>
<gene>
    <name evidence="1" type="ORF">HNP52_003790</name>
</gene>
<protein>
    <recommendedName>
        <fullName evidence="3">DUF2383 domain-containing protein</fullName>
    </recommendedName>
</protein>
<evidence type="ECO:0000313" key="2">
    <source>
        <dbReference type="Proteomes" id="UP000575241"/>
    </source>
</evidence>
<organism evidence="1 2">
    <name type="scientific">Sphingomonas kyeonggiensis</name>
    <dbReference type="NCBI Taxonomy" id="1268553"/>
    <lineage>
        <taxon>Bacteria</taxon>
        <taxon>Pseudomonadati</taxon>
        <taxon>Pseudomonadota</taxon>
        <taxon>Alphaproteobacteria</taxon>
        <taxon>Sphingomonadales</taxon>
        <taxon>Sphingomonadaceae</taxon>
        <taxon>Sphingomonas</taxon>
    </lineage>
</organism>
<name>A0A7W7K479_9SPHN</name>
<dbReference type="RefSeq" id="WP_184169137.1">
    <property type="nucleotide sequence ID" value="NZ_JACHLN010000003.1"/>
</dbReference>
<sequence length="133" mass="14878">MLAELRAAHEALLAGIQELEDATHAAAPDASALAAIRWRLSRASSRRRRLVDEASARLREGNAPEVVAEIDRLRENSAEMLSSSSRHVGEWTIDRIVADWDGYRAASTAMRASMRRRIAREKAILYPLLEAMR</sequence>
<dbReference type="EMBL" id="JACHLN010000003">
    <property type="protein sequence ID" value="MBB4840698.1"/>
    <property type="molecule type" value="Genomic_DNA"/>
</dbReference>
<keyword evidence="2" id="KW-1185">Reference proteome</keyword>
<accession>A0A7W7K479</accession>
<evidence type="ECO:0000313" key="1">
    <source>
        <dbReference type="EMBL" id="MBB4840698.1"/>
    </source>
</evidence>
<comment type="caution">
    <text evidence="1">The sequence shown here is derived from an EMBL/GenBank/DDBJ whole genome shotgun (WGS) entry which is preliminary data.</text>
</comment>